<reference evidence="1" key="2">
    <citation type="journal article" date="2015" name="Fish Shellfish Immunol.">
        <title>Early steps in the European eel (Anguilla anguilla)-Vibrio vulnificus interaction in the gills: Role of the RtxA13 toxin.</title>
        <authorList>
            <person name="Callol A."/>
            <person name="Pajuelo D."/>
            <person name="Ebbesson L."/>
            <person name="Teles M."/>
            <person name="MacKenzie S."/>
            <person name="Amaro C."/>
        </authorList>
    </citation>
    <scope>NUCLEOTIDE SEQUENCE</scope>
</reference>
<protein>
    <submittedName>
        <fullName evidence="1">Uncharacterized protein</fullName>
    </submittedName>
</protein>
<sequence>MSILSVMNVCERHYRFNNQH</sequence>
<organism evidence="1">
    <name type="scientific">Anguilla anguilla</name>
    <name type="common">European freshwater eel</name>
    <name type="synonym">Muraena anguilla</name>
    <dbReference type="NCBI Taxonomy" id="7936"/>
    <lineage>
        <taxon>Eukaryota</taxon>
        <taxon>Metazoa</taxon>
        <taxon>Chordata</taxon>
        <taxon>Craniata</taxon>
        <taxon>Vertebrata</taxon>
        <taxon>Euteleostomi</taxon>
        <taxon>Actinopterygii</taxon>
        <taxon>Neopterygii</taxon>
        <taxon>Teleostei</taxon>
        <taxon>Anguilliformes</taxon>
        <taxon>Anguillidae</taxon>
        <taxon>Anguilla</taxon>
    </lineage>
</organism>
<accession>A0A0E9R3W0</accession>
<reference evidence="1" key="1">
    <citation type="submission" date="2014-11" db="EMBL/GenBank/DDBJ databases">
        <authorList>
            <person name="Amaro Gonzalez C."/>
        </authorList>
    </citation>
    <scope>NUCLEOTIDE SEQUENCE</scope>
</reference>
<dbReference type="EMBL" id="GBXM01084793">
    <property type="protein sequence ID" value="JAH23784.1"/>
    <property type="molecule type" value="Transcribed_RNA"/>
</dbReference>
<proteinExistence type="predicted"/>
<dbReference type="AlphaFoldDB" id="A0A0E9R3W0"/>
<name>A0A0E9R3W0_ANGAN</name>
<evidence type="ECO:0000313" key="1">
    <source>
        <dbReference type="EMBL" id="JAH23784.1"/>
    </source>
</evidence>